<dbReference type="SUPFAM" id="SSF51905">
    <property type="entry name" value="FAD/NAD(P)-binding domain"/>
    <property type="match status" value="1"/>
</dbReference>
<protein>
    <submittedName>
        <fullName evidence="8">NADH dehydrogenase</fullName>
        <ecNumber evidence="8">1.6.99.3</ecNumber>
    </submittedName>
</protein>
<evidence type="ECO:0000256" key="5">
    <source>
        <dbReference type="ARBA" id="ARBA00023002"/>
    </source>
</evidence>
<evidence type="ECO:0000313" key="9">
    <source>
        <dbReference type="Proteomes" id="UP000238823"/>
    </source>
</evidence>
<dbReference type="Pfam" id="PF07992">
    <property type="entry name" value="Pyr_redox_2"/>
    <property type="match status" value="1"/>
</dbReference>
<proteinExistence type="inferred from homology"/>
<sequence>MTDNGYDADLLILGGSFLGVELLRLVRNHRRGRKLSVIVIDRQRTHPYIPLGHELLTERMTYAVAGDTELETERFAIAAPGVRWVQGELVGFDAAAHEAQLDDGRRFRARFVVFGLGSEIRAPASLPGGARMLAYKSKAQFEQCRAALQRVLAGEGEPPSVLVVGGGISGVEITGELAHLVKARPSTWRAPKLVMVHGGDHLLPGLTPRAGQRAEAALRAQGVELLLGTRLVSVGADSATVHGPEGERVIPCALGFWAGGLQPPPVLAAIDLPHTEDGWLRVGPTLQCVSSSTERPELFAGGDVARVYGGDGRWPTMQRAIEAIFAAKTIAANILTLARHPPDYPDGVPPLEPHPLWSDFPHGVSIGGRSLIVYGRLVFPLAGFNIWFRRFLMRQYMRRYRA</sequence>
<evidence type="ECO:0000256" key="3">
    <source>
        <dbReference type="ARBA" id="ARBA00022630"/>
    </source>
</evidence>
<comment type="similarity">
    <text evidence="2">Belongs to the NADH dehydrogenase family.</text>
</comment>
<organism evidence="8 9">
    <name type="scientific">Enhygromyxa salina</name>
    <dbReference type="NCBI Taxonomy" id="215803"/>
    <lineage>
        <taxon>Bacteria</taxon>
        <taxon>Pseudomonadati</taxon>
        <taxon>Myxococcota</taxon>
        <taxon>Polyangia</taxon>
        <taxon>Nannocystales</taxon>
        <taxon>Nannocystaceae</taxon>
        <taxon>Enhygromyxa</taxon>
    </lineage>
</organism>
<name>A0A2S9XPH8_9BACT</name>
<dbReference type="Gene3D" id="3.50.50.100">
    <property type="match status" value="1"/>
</dbReference>
<keyword evidence="6" id="KW-0812">Transmembrane</keyword>
<evidence type="ECO:0000256" key="2">
    <source>
        <dbReference type="ARBA" id="ARBA00005272"/>
    </source>
</evidence>
<evidence type="ECO:0000256" key="6">
    <source>
        <dbReference type="SAM" id="Phobius"/>
    </source>
</evidence>
<comment type="cofactor">
    <cofactor evidence="1">
        <name>FAD</name>
        <dbReference type="ChEBI" id="CHEBI:57692"/>
    </cofactor>
</comment>
<feature type="transmembrane region" description="Helical" evidence="6">
    <location>
        <begin position="371"/>
        <end position="392"/>
    </location>
</feature>
<feature type="domain" description="FAD/NAD(P)-binding" evidence="7">
    <location>
        <begin position="9"/>
        <end position="321"/>
    </location>
</feature>
<dbReference type="PANTHER" id="PTHR42913:SF3">
    <property type="entry name" value="64 KDA MITOCHONDRIAL NADH DEHYDROGENASE (EUROFUNG)"/>
    <property type="match status" value="1"/>
</dbReference>
<evidence type="ECO:0000256" key="1">
    <source>
        <dbReference type="ARBA" id="ARBA00001974"/>
    </source>
</evidence>
<evidence type="ECO:0000256" key="4">
    <source>
        <dbReference type="ARBA" id="ARBA00022827"/>
    </source>
</evidence>
<reference evidence="8 9" key="1">
    <citation type="submission" date="2018-03" db="EMBL/GenBank/DDBJ databases">
        <title>Draft Genome Sequences of the Obligatory Marine Myxobacteria Enhygromyxa salina SWB007.</title>
        <authorList>
            <person name="Poehlein A."/>
            <person name="Moghaddam J.A."/>
            <person name="Harms H."/>
            <person name="Alanjari M."/>
            <person name="Koenig G.M."/>
            <person name="Daniel R."/>
            <person name="Schaeberle T.F."/>
        </authorList>
    </citation>
    <scope>NUCLEOTIDE SEQUENCE [LARGE SCALE GENOMIC DNA]</scope>
    <source>
        <strain evidence="8 9">SWB007</strain>
    </source>
</reference>
<keyword evidence="6" id="KW-1133">Transmembrane helix</keyword>
<dbReference type="GO" id="GO:0003955">
    <property type="term" value="F:NAD(P)H dehydrogenase (quinone) activity"/>
    <property type="evidence" value="ECO:0007669"/>
    <property type="project" value="TreeGrafter"/>
</dbReference>
<dbReference type="AlphaFoldDB" id="A0A2S9XPH8"/>
<dbReference type="PRINTS" id="PR00368">
    <property type="entry name" value="FADPNR"/>
</dbReference>
<evidence type="ECO:0000313" key="8">
    <source>
        <dbReference type="EMBL" id="PRP94774.1"/>
    </source>
</evidence>
<dbReference type="OrthoDB" id="9781621at2"/>
<keyword evidence="6" id="KW-0472">Membrane</keyword>
<dbReference type="PANTHER" id="PTHR42913">
    <property type="entry name" value="APOPTOSIS-INDUCING FACTOR 1"/>
    <property type="match status" value="1"/>
</dbReference>
<keyword evidence="4" id="KW-0274">FAD</keyword>
<dbReference type="RefSeq" id="WP_106094367.1">
    <property type="nucleotide sequence ID" value="NZ_PVNL01000139.1"/>
</dbReference>
<gene>
    <name evidence="8" type="primary">ndh</name>
    <name evidence="8" type="ORF">ENSA7_75970</name>
</gene>
<accession>A0A2S9XPH8</accession>
<dbReference type="EMBL" id="PVNL01000139">
    <property type="protein sequence ID" value="PRP94774.1"/>
    <property type="molecule type" value="Genomic_DNA"/>
</dbReference>
<dbReference type="InterPro" id="IPR051169">
    <property type="entry name" value="NADH-Q_oxidoreductase"/>
</dbReference>
<dbReference type="InterPro" id="IPR023753">
    <property type="entry name" value="FAD/NAD-binding_dom"/>
</dbReference>
<keyword evidence="3" id="KW-0285">Flavoprotein</keyword>
<keyword evidence="5 8" id="KW-0560">Oxidoreductase</keyword>
<dbReference type="GO" id="GO:0019646">
    <property type="term" value="P:aerobic electron transport chain"/>
    <property type="evidence" value="ECO:0007669"/>
    <property type="project" value="TreeGrafter"/>
</dbReference>
<dbReference type="InterPro" id="IPR036188">
    <property type="entry name" value="FAD/NAD-bd_sf"/>
</dbReference>
<evidence type="ECO:0000259" key="7">
    <source>
        <dbReference type="Pfam" id="PF07992"/>
    </source>
</evidence>
<comment type="caution">
    <text evidence="8">The sequence shown here is derived from an EMBL/GenBank/DDBJ whole genome shotgun (WGS) entry which is preliminary data.</text>
</comment>
<dbReference type="Proteomes" id="UP000238823">
    <property type="component" value="Unassembled WGS sequence"/>
</dbReference>
<dbReference type="EC" id="1.6.99.3" evidence="8"/>